<dbReference type="NCBIfam" id="TIGR03605">
    <property type="entry name" value="antibiot_sagB"/>
    <property type="match status" value="1"/>
</dbReference>
<dbReference type="CDD" id="cd02142">
    <property type="entry name" value="McbC_SagB-like_oxidoreductase"/>
    <property type="match status" value="1"/>
</dbReference>
<dbReference type="GO" id="GO:0016491">
    <property type="term" value="F:oxidoreductase activity"/>
    <property type="evidence" value="ECO:0007669"/>
    <property type="project" value="InterPro"/>
</dbReference>
<proteinExistence type="predicted"/>
<reference evidence="3" key="1">
    <citation type="submission" date="2020-11" db="EMBL/GenBank/DDBJ databases">
        <title>Whole-genome analyses of Nonomuraea sp. K274.</title>
        <authorList>
            <person name="Veyisoglu A."/>
        </authorList>
    </citation>
    <scope>NUCLEOTIDE SEQUENCE</scope>
    <source>
        <strain evidence="3">K274</strain>
    </source>
</reference>
<dbReference type="PANTHER" id="PTHR43745:SF2">
    <property type="entry name" value="NITROREDUCTASE MJ1384-RELATED"/>
    <property type="match status" value="1"/>
</dbReference>
<protein>
    <submittedName>
        <fullName evidence="3">SagB family peptide dehydrogenase</fullName>
    </submittedName>
</protein>
<evidence type="ECO:0000259" key="2">
    <source>
        <dbReference type="Pfam" id="PF22767"/>
    </source>
</evidence>
<dbReference type="RefSeq" id="WP_195899939.1">
    <property type="nucleotide sequence ID" value="NZ_JADOGI010000143.1"/>
</dbReference>
<dbReference type="InterPro" id="IPR054488">
    <property type="entry name" value="ThcOx_dom2"/>
</dbReference>
<evidence type="ECO:0000259" key="1">
    <source>
        <dbReference type="Pfam" id="PF00881"/>
    </source>
</evidence>
<feature type="domain" description="Cyanobactin oxidase ThcOx second" evidence="2">
    <location>
        <begin position="109"/>
        <end position="204"/>
    </location>
</feature>
<dbReference type="AlphaFoldDB" id="A0A931AL67"/>
<dbReference type="Pfam" id="PF22767">
    <property type="entry name" value="ThcOx"/>
    <property type="match status" value="1"/>
</dbReference>
<organism evidence="3 4">
    <name type="scientific">Nonomuraea cypriaca</name>
    <dbReference type="NCBI Taxonomy" id="1187855"/>
    <lineage>
        <taxon>Bacteria</taxon>
        <taxon>Bacillati</taxon>
        <taxon>Actinomycetota</taxon>
        <taxon>Actinomycetes</taxon>
        <taxon>Streptosporangiales</taxon>
        <taxon>Streptosporangiaceae</taxon>
        <taxon>Nonomuraea</taxon>
    </lineage>
</organism>
<dbReference type="InterPro" id="IPR052544">
    <property type="entry name" value="Bacteriocin_Proc_Enz"/>
</dbReference>
<dbReference type="InterPro" id="IPR000415">
    <property type="entry name" value="Nitroreductase-like"/>
</dbReference>
<dbReference type="InterPro" id="IPR020051">
    <property type="entry name" value="SagB-type_dehydrogenase"/>
</dbReference>
<dbReference type="Pfam" id="PF00881">
    <property type="entry name" value="Nitroreductase"/>
    <property type="match status" value="1"/>
</dbReference>
<dbReference type="EMBL" id="JADOGI010000143">
    <property type="protein sequence ID" value="MBF8191027.1"/>
    <property type="molecule type" value="Genomic_DNA"/>
</dbReference>
<keyword evidence="4" id="KW-1185">Reference proteome</keyword>
<dbReference type="Gene3D" id="3.40.109.10">
    <property type="entry name" value="NADH Oxidase"/>
    <property type="match status" value="1"/>
</dbReference>
<dbReference type="PANTHER" id="PTHR43745">
    <property type="entry name" value="NITROREDUCTASE MJ1384-RELATED"/>
    <property type="match status" value="1"/>
</dbReference>
<dbReference type="SUPFAM" id="SSF55469">
    <property type="entry name" value="FMN-dependent nitroreductase-like"/>
    <property type="match status" value="1"/>
</dbReference>
<dbReference type="Proteomes" id="UP000605361">
    <property type="component" value="Unassembled WGS sequence"/>
</dbReference>
<dbReference type="InterPro" id="IPR029479">
    <property type="entry name" value="Nitroreductase"/>
</dbReference>
<evidence type="ECO:0000313" key="4">
    <source>
        <dbReference type="Proteomes" id="UP000605361"/>
    </source>
</evidence>
<feature type="domain" description="Nitroreductase" evidence="1">
    <location>
        <begin position="262"/>
        <end position="433"/>
    </location>
</feature>
<name>A0A931AL67_9ACTN</name>
<gene>
    <name evidence="3" type="ORF">ITP53_36030</name>
</gene>
<comment type="caution">
    <text evidence="3">The sequence shown here is derived from an EMBL/GenBank/DDBJ whole genome shotgun (WGS) entry which is preliminary data.</text>
</comment>
<accession>A0A931AL67</accession>
<evidence type="ECO:0000313" key="3">
    <source>
        <dbReference type="EMBL" id="MBF8191027.1"/>
    </source>
</evidence>
<sequence length="454" mass="50152">MSAVLTEGLSLVPGVFSGTSEDGELRVLLGLRSHSLGEADPWKHDLLRSLARGRLQTAHPPAGEVADLLEGLRSGGWLSRVVARGERPLYTVRPLLPPRPDPGVAPRGLVLSRFAVVHREADELVIESPLAWAQVHLHDPALLEVLGWLADPGRLAVPGTELGLLYHDLYWARLAVPAEGPEERELRLRQWSPHELWFHRRTRISDRADLSSGYGRTLWAEGRFEQPPTRPEPYPGPAVQLFRPDLDELRRADPPLAAVMEDRRSDRVHDDSRPITVGQLGELLYRSARVRTVTDAQGRAHLSRPYPAGGSVFELEIYPVVRLVDGLDPGIYHYDSHEHRLVLVRGPGPEMGKLLATARRGTFERRTPQVLLVVTARFGRLMWTYEQMPYSLILKHVGVLYQTLYLAASAMGLAACGLGGGDADAINQASGRDYTVESAVGEFLVGSRPEGGHA</sequence>